<proteinExistence type="predicted"/>
<sequence>MNTILKTLSAAALAALVSAPAARAEVSEHFIIHELEQTPQEAATLIRDFIAMSEDWSMNGDFEMMGGAAIGMKICFNAMRGYVGAAGLHNLALMPCGNIAFYEEDGQSYLSMLDVGYITTLSPHPSLEEGVALARPAYAEMFAQVLAVE</sequence>
<protein>
    <recommendedName>
        <fullName evidence="4">DUF302 domain-containing protein</fullName>
    </recommendedName>
</protein>
<reference evidence="3" key="1">
    <citation type="submission" date="2017-01" db="EMBL/GenBank/DDBJ databases">
        <authorList>
            <person name="Varghese N."/>
            <person name="Submissions S."/>
        </authorList>
    </citation>
    <scope>NUCLEOTIDE SEQUENCE [LARGE SCALE GENOMIC DNA]</scope>
    <source>
        <strain evidence="3">DSM 29430</strain>
    </source>
</reference>
<evidence type="ECO:0000313" key="2">
    <source>
        <dbReference type="EMBL" id="SIS92683.1"/>
    </source>
</evidence>
<dbReference type="Proteomes" id="UP000186684">
    <property type="component" value="Unassembled WGS sequence"/>
</dbReference>
<organism evidence="2 3">
    <name type="scientific">Roseivivax lentus</name>
    <dbReference type="NCBI Taxonomy" id="633194"/>
    <lineage>
        <taxon>Bacteria</taxon>
        <taxon>Pseudomonadati</taxon>
        <taxon>Pseudomonadota</taxon>
        <taxon>Alphaproteobacteria</taxon>
        <taxon>Rhodobacterales</taxon>
        <taxon>Roseobacteraceae</taxon>
        <taxon>Roseivivax</taxon>
    </lineage>
</organism>
<dbReference type="AlphaFoldDB" id="A0A1N7N2P1"/>
<keyword evidence="1" id="KW-0732">Signal</keyword>
<evidence type="ECO:0008006" key="4">
    <source>
        <dbReference type="Google" id="ProtNLM"/>
    </source>
</evidence>
<name>A0A1N7N2P1_9RHOB</name>
<dbReference type="STRING" id="633194.SAMN05421759_106191"/>
<feature type="signal peptide" evidence="1">
    <location>
        <begin position="1"/>
        <end position="24"/>
    </location>
</feature>
<evidence type="ECO:0000313" key="3">
    <source>
        <dbReference type="Proteomes" id="UP000186684"/>
    </source>
</evidence>
<dbReference type="RefSeq" id="WP_076448335.1">
    <property type="nucleotide sequence ID" value="NZ_FTOQ01000006.1"/>
</dbReference>
<accession>A0A1N7N2P1</accession>
<evidence type="ECO:0000256" key="1">
    <source>
        <dbReference type="SAM" id="SignalP"/>
    </source>
</evidence>
<dbReference type="OrthoDB" id="5784254at2"/>
<dbReference type="EMBL" id="FTOQ01000006">
    <property type="protein sequence ID" value="SIS92683.1"/>
    <property type="molecule type" value="Genomic_DNA"/>
</dbReference>
<gene>
    <name evidence="2" type="ORF">SAMN05421759_106191</name>
</gene>
<keyword evidence="3" id="KW-1185">Reference proteome</keyword>
<feature type="chain" id="PRO_5012252965" description="DUF302 domain-containing protein" evidence="1">
    <location>
        <begin position="25"/>
        <end position="149"/>
    </location>
</feature>